<comment type="subcellular location">
    <subcellularLocation>
        <location evidence="1">Membrane</location>
        <topology evidence="1">Multi-pass membrane protein</topology>
    </subcellularLocation>
</comment>
<evidence type="ECO:0000256" key="4">
    <source>
        <dbReference type="ARBA" id="ARBA00022989"/>
    </source>
</evidence>
<feature type="transmembrane region" description="Helical" evidence="6">
    <location>
        <begin position="12"/>
        <end position="33"/>
    </location>
</feature>
<evidence type="ECO:0000256" key="2">
    <source>
        <dbReference type="ARBA" id="ARBA00009596"/>
    </source>
</evidence>
<evidence type="ECO:0000256" key="5">
    <source>
        <dbReference type="ARBA" id="ARBA00023136"/>
    </source>
</evidence>
<evidence type="ECO:0008006" key="9">
    <source>
        <dbReference type="Google" id="ProtNLM"/>
    </source>
</evidence>
<dbReference type="Pfam" id="PF16166">
    <property type="entry name" value="TIC20"/>
    <property type="match status" value="1"/>
</dbReference>
<proteinExistence type="inferred from homology"/>
<name>A0ABY5AY40_9CYAN</name>
<dbReference type="PANTHER" id="PTHR33510">
    <property type="entry name" value="PROTEIN TIC 20-II, CHLOROPLASTIC"/>
    <property type="match status" value="1"/>
</dbReference>
<sequence>MNNPSNFSWPDRIGAAAVYLVPLMEGLVFGTYLFNQFPILQVLFVPLIPLIQIYTTIPFAGLIFFFVLFFAVVRNDSLSRFVRFNGMQAVLLSIILSISSLLLSLFGSGLQSGAPLLLETLVNTLFLGVVAAVGFSLVQCLRGEYPELPGISDAANSQVF</sequence>
<protein>
    <recommendedName>
        <fullName evidence="9">Chloroplast import component protein (Tic20)</fullName>
    </recommendedName>
</protein>
<evidence type="ECO:0000313" key="7">
    <source>
        <dbReference type="EMBL" id="USR92988.1"/>
    </source>
</evidence>
<accession>A0ABY5AY40</accession>
<evidence type="ECO:0000313" key="8">
    <source>
        <dbReference type="Proteomes" id="UP001056708"/>
    </source>
</evidence>
<dbReference type="PANTHER" id="PTHR33510:SF5">
    <property type="entry name" value="PROTEIN TIC 20-II, CHLOROPLASTIC"/>
    <property type="match status" value="1"/>
</dbReference>
<comment type="similarity">
    <text evidence="2">Belongs to the Tic20 family.</text>
</comment>
<organism evidence="7 8">
    <name type="scientific">Phormidium yuhuli AB48</name>
    <dbReference type="NCBI Taxonomy" id="2940671"/>
    <lineage>
        <taxon>Bacteria</taxon>
        <taxon>Bacillati</taxon>
        <taxon>Cyanobacteriota</taxon>
        <taxon>Cyanophyceae</taxon>
        <taxon>Oscillatoriophycideae</taxon>
        <taxon>Oscillatoriales</taxon>
        <taxon>Oscillatoriaceae</taxon>
        <taxon>Phormidium</taxon>
        <taxon>Phormidium yuhuli</taxon>
    </lineage>
</organism>
<dbReference type="EMBL" id="CP098611">
    <property type="protein sequence ID" value="USR92988.1"/>
    <property type="molecule type" value="Genomic_DNA"/>
</dbReference>
<dbReference type="InterPro" id="IPR005691">
    <property type="entry name" value="Tic20"/>
</dbReference>
<keyword evidence="8" id="KW-1185">Reference proteome</keyword>
<keyword evidence="5 6" id="KW-0472">Membrane</keyword>
<keyword evidence="4 6" id="KW-1133">Transmembrane helix</keyword>
<dbReference type="RefSeq" id="WP_252665163.1">
    <property type="nucleotide sequence ID" value="NZ_CP098611.1"/>
</dbReference>
<evidence type="ECO:0000256" key="1">
    <source>
        <dbReference type="ARBA" id="ARBA00004141"/>
    </source>
</evidence>
<feature type="transmembrane region" description="Helical" evidence="6">
    <location>
        <begin position="116"/>
        <end position="138"/>
    </location>
</feature>
<dbReference type="Proteomes" id="UP001056708">
    <property type="component" value="Chromosome"/>
</dbReference>
<gene>
    <name evidence="7" type="ORF">NEA10_09825</name>
</gene>
<feature type="transmembrane region" description="Helical" evidence="6">
    <location>
        <begin position="89"/>
        <end position="110"/>
    </location>
</feature>
<reference evidence="7" key="1">
    <citation type="submission" date="2022-06" db="EMBL/GenBank/DDBJ databases">
        <title>Genome sequence of Phormidium yuhuli AB48 isolated from an industrial photobioreactor environment.</title>
        <authorList>
            <person name="Qiu Y."/>
            <person name="Noonan A.J.C."/>
            <person name="Dofher K."/>
            <person name="Koch M."/>
            <person name="Kieft B."/>
            <person name="Lin X."/>
            <person name="Ziels R.M."/>
            <person name="Hallam S.J."/>
        </authorList>
    </citation>
    <scope>NUCLEOTIDE SEQUENCE</scope>
    <source>
        <strain evidence="7">AB48</strain>
    </source>
</reference>
<evidence type="ECO:0000256" key="6">
    <source>
        <dbReference type="SAM" id="Phobius"/>
    </source>
</evidence>
<keyword evidence="3 6" id="KW-0812">Transmembrane</keyword>
<feature type="transmembrane region" description="Helical" evidence="6">
    <location>
        <begin position="53"/>
        <end position="73"/>
    </location>
</feature>
<evidence type="ECO:0000256" key="3">
    <source>
        <dbReference type="ARBA" id="ARBA00022692"/>
    </source>
</evidence>